<evidence type="ECO:0000313" key="2">
    <source>
        <dbReference type="Proteomes" id="UP001168146"/>
    </source>
</evidence>
<protein>
    <submittedName>
        <fullName evidence="1">Uncharacterized protein</fullName>
    </submittedName>
</protein>
<proteinExistence type="predicted"/>
<comment type="caution">
    <text evidence="1">The sequence shown here is derived from an EMBL/GenBank/DDBJ whole genome shotgun (WGS) entry which is preliminary data.</text>
</comment>
<organism evidence="1 2">
    <name type="scientific">Friedmanniomyces endolithicus</name>
    <dbReference type="NCBI Taxonomy" id="329885"/>
    <lineage>
        <taxon>Eukaryota</taxon>
        <taxon>Fungi</taxon>
        <taxon>Dikarya</taxon>
        <taxon>Ascomycota</taxon>
        <taxon>Pezizomycotina</taxon>
        <taxon>Dothideomycetes</taxon>
        <taxon>Dothideomycetidae</taxon>
        <taxon>Mycosphaerellales</taxon>
        <taxon>Teratosphaeriaceae</taxon>
        <taxon>Friedmanniomyces</taxon>
    </lineage>
</organism>
<evidence type="ECO:0000313" key="1">
    <source>
        <dbReference type="EMBL" id="KAK0327523.1"/>
    </source>
</evidence>
<dbReference type="AlphaFoldDB" id="A0AAN6G1N8"/>
<sequence length="98" mass="11148">MPRPPDTYSHSQFSLIDSDNKGDTVQCNHCKTWTSNVKTLARKKDHLFKCPQYAAWRAAGNGQDLAPAAPYNKRDSSRLDDEYVYHAFMMLNIRAIVG</sequence>
<accession>A0AAN6G1N8</accession>
<dbReference type="EMBL" id="JASUXU010000002">
    <property type="protein sequence ID" value="KAK0327523.1"/>
    <property type="molecule type" value="Genomic_DNA"/>
</dbReference>
<reference evidence="1" key="1">
    <citation type="submission" date="2021-12" db="EMBL/GenBank/DDBJ databases">
        <title>Black yeast isolated from Biological Soil Crust.</title>
        <authorList>
            <person name="Kurbessoian T."/>
        </authorList>
    </citation>
    <scope>NUCLEOTIDE SEQUENCE</scope>
    <source>
        <strain evidence="1">CCFEE 5208</strain>
    </source>
</reference>
<gene>
    <name evidence="1" type="ORF">LTR82_001038</name>
</gene>
<name>A0AAN6G1N8_9PEZI</name>
<dbReference type="Proteomes" id="UP001168146">
    <property type="component" value="Unassembled WGS sequence"/>
</dbReference>